<keyword evidence="7 12" id="KW-0067">ATP-binding</keyword>
<dbReference type="eggNOG" id="KOG2144">
    <property type="taxonomic scope" value="Eukaryota"/>
</dbReference>
<name>A5E3N5_LODEL</name>
<dbReference type="GeneID" id="5231708"/>
<proteinExistence type="inferred from homology"/>
<dbReference type="NCBIfam" id="TIGR00234">
    <property type="entry name" value="tyrS"/>
    <property type="match status" value="1"/>
</dbReference>
<keyword evidence="5 12" id="KW-0436">Ligase</keyword>
<evidence type="ECO:0000256" key="8">
    <source>
        <dbReference type="ARBA" id="ARBA00022917"/>
    </source>
</evidence>
<dbReference type="PANTHER" id="PTHR46264:SF4">
    <property type="entry name" value="TYROSINE--TRNA LIGASE, CYTOPLASMIC"/>
    <property type="match status" value="1"/>
</dbReference>
<dbReference type="InterPro" id="IPR023617">
    <property type="entry name" value="Tyr-tRNA-ligase_arc/euk-type"/>
</dbReference>
<gene>
    <name evidence="14" type="ORF">LELG_04223</name>
</gene>
<evidence type="ECO:0000256" key="2">
    <source>
        <dbReference type="ARBA" id="ARBA00005594"/>
    </source>
</evidence>
<evidence type="ECO:0000256" key="4">
    <source>
        <dbReference type="ARBA" id="ARBA00022490"/>
    </source>
</evidence>
<evidence type="ECO:0000256" key="1">
    <source>
        <dbReference type="ARBA" id="ARBA00004496"/>
    </source>
</evidence>
<evidence type="ECO:0000313" key="15">
    <source>
        <dbReference type="Proteomes" id="UP000001996"/>
    </source>
</evidence>
<dbReference type="Gene3D" id="1.10.240.10">
    <property type="entry name" value="Tyrosyl-Transfer RNA Synthetase"/>
    <property type="match status" value="1"/>
</dbReference>
<dbReference type="GO" id="GO:0005737">
    <property type="term" value="C:cytoplasm"/>
    <property type="evidence" value="ECO:0007669"/>
    <property type="project" value="UniProtKB-SubCell"/>
</dbReference>
<evidence type="ECO:0000256" key="9">
    <source>
        <dbReference type="ARBA" id="ARBA00023146"/>
    </source>
</evidence>
<dbReference type="EMBL" id="CH981529">
    <property type="protein sequence ID" value="EDK46043.1"/>
    <property type="molecule type" value="Genomic_DNA"/>
</dbReference>
<dbReference type="PRINTS" id="PR01040">
    <property type="entry name" value="TRNASYNTHTYR"/>
</dbReference>
<dbReference type="InterPro" id="IPR050489">
    <property type="entry name" value="Tyr-tRNA_synthase"/>
</dbReference>
<evidence type="ECO:0000313" key="14">
    <source>
        <dbReference type="EMBL" id="EDK46043.1"/>
    </source>
</evidence>
<dbReference type="STRING" id="379508.A5E3N5"/>
<dbReference type="OrthoDB" id="197206at2759"/>
<sequence length="428" mass="46990">MASLSSQEQYDLITKGLQEVLNGQIIKDVLEKEQRPVKIYWGTAPTGKPHCGYFVPMVKLAHFLKAGCEVTVLLADLHAFLDNMKASLEVVQYRAKYYEYVVKAILRSINVPIEKLKFVIGSSYQQDGPYIMDLFKMSNVVSQNDAKRAGADVVKQVANPLLSGLIYPLMQAIDEEHLKVDAQFGGVDQRKIFVLAEENLPSLGYKKRAHLMNPMVPGLGQGGKMSASDPNSKIDIIEEPKVVKKKVNSAYCAPGDVKDNGLIAFLEYVVQPIHELKTGVNGAFELTIDRPEKYGGLISYDSLDKLKKDYEEGSLAAPDLKSGVADKINELLAPIRAEFEQSEEFQAAQKNGYPVEVPKEQKKVKKPKNKGTRHPGAAKTGAASTETTQSVEKDAESTEITESAATATEKKEGEVEAVSAAVEDVKLN</sequence>
<dbReference type="GO" id="GO:0004831">
    <property type="term" value="F:tyrosine-tRNA ligase activity"/>
    <property type="evidence" value="ECO:0007669"/>
    <property type="project" value="UniProtKB-EC"/>
</dbReference>
<dbReference type="GO" id="GO:0005524">
    <property type="term" value="F:ATP binding"/>
    <property type="evidence" value="ECO:0007669"/>
    <property type="project" value="UniProtKB-KW"/>
</dbReference>
<evidence type="ECO:0000256" key="12">
    <source>
        <dbReference type="RuleBase" id="RU361234"/>
    </source>
</evidence>
<keyword evidence="6 12" id="KW-0547">Nucleotide-binding</keyword>
<accession>A5E3N5</accession>
<dbReference type="FunFam" id="3.40.50.620:FF:000040">
    <property type="entry name" value="Tyrosine--tRNA ligase"/>
    <property type="match status" value="1"/>
</dbReference>
<dbReference type="InParanoid" id="A5E3N5"/>
<dbReference type="VEuPathDB" id="FungiDB:LELG_04223"/>
<dbReference type="GO" id="GO:1990825">
    <property type="term" value="F:sequence-specific mRNA binding"/>
    <property type="evidence" value="ECO:0007669"/>
    <property type="project" value="EnsemblFungi"/>
</dbReference>
<dbReference type="Proteomes" id="UP000001996">
    <property type="component" value="Unassembled WGS sequence"/>
</dbReference>
<dbReference type="PANTHER" id="PTHR46264">
    <property type="entry name" value="TYROSINE-TRNA LIGASE"/>
    <property type="match status" value="1"/>
</dbReference>
<dbReference type="KEGG" id="lel:PVL30_003949"/>
<feature type="compositionally biased region" description="Low complexity" evidence="13">
    <location>
        <begin position="398"/>
        <end position="407"/>
    </location>
</feature>
<organism evidence="14 15">
    <name type="scientific">Lodderomyces elongisporus (strain ATCC 11503 / CBS 2605 / JCM 1781 / NBRC 1676 / NRRL YB-4239)</name>
    <name type="common">Yeast</name>
    <name type="synonym">Saccharomyces elongisporus</name>
    <dbReference type="NCBI Taxonomy" id="379508"/>
    <lineage>
        <taxon>Eukaryota</taxon>
        <taxon>Fungi</taxon>
        <taxon>Dikarya</taxon>
        <taxon>Ascomycota</taxon>
        <taxon>Saccharomycotina</taxon>
        <taxon>Pichiomycetes</taxon>
        <taxon>Debaryomycetaceae</taxon>
        <taxon>Candida/Lodderomyces clade</taxon>
        <taxon>Lodderomyces</taxon>
    </lineage>
</organism>
<evidence type="ECO:0000256" key="10">
    <source>
        <dbReference type="ARBA" id="ARBA00033323"/>
    </source>
</evidence>
<evidence type="ECO:0000256" key="11">
    <source>
        <dbReference type="ARBA" id="ARBA00048248"/>
    </source>
</evidence>
<dbReference type="Pfam" id="PF00579">
    <property type="entry name" value="tRNA-synt_1b"/>
    <property type="match status" value="1"/>
</dbReference>
<dbReference type="InterPro" id="IPR002307">
    <property type="entry name" value="Tyr-tRNA-ligase"/>
</dbReference>
<dbReference type="InterPro" id="IPR002305">
    <property type="entry name" value="aa-tRNA-synth_Ic"/>
</dbReference>
<feature type="region of interest" description="Disordered" evidence="13">
    <location>
        <begin position="350"/>
        <end position="428"/>
    </location>
</feature>
<feature type="compositionally biased region" description="Basic residues" evidence="13">
    <location>
        <begin position="362"/>
        <end position="373"/>
    </location>
</feature>
<dbReference type="SUPFAM" id="SSF52374">
    <property type="entry name" value="Nucleotidylyl transferase"/>
    <property type="match status" value="1"/>
</dbReference>
<comment type="subcellular location">
    <subcellularLocation>
        <location evidence="1">Cytoplasm</location>
    </subcellularLocation>
</comment>
<dbReference type="InterPro" id="IPR014729">
    <property type="entry name" value="Rossmann-like_a/b/a_fold"/>
</dbReference>
<dbReference type="OMA" id="RKIHMLA"/>
<keyword evidence="15" id="KW-1185">Reference proteome</keyword>
<comment type="catalytic activity">
    <reaction evidence="11 12">
        <text>tRNA(Tyr) + L-tyrosine + ATP = L-tyrosyl-tRNA(Tyr) + AMP + diphosphate + H(+)</text>
        <dbReference type="Rhea" id="RHEA:10220"/>
        <dbReference type="Rhea" id="RHEA-COMP:9706"/>
        <dbReference type="Rhea" id="RHEA-COMP:9707"/>
        <dbReference type="ChEBI" id="CHEBI:15378"/>
        <dbReference type="ChEBI" id="CHEBI:30616"/>
        <dbReference type="ChEBI" id="CHEBI:33019"/>
        <dbReference type="ChEBI" id="CHEBI:58315"/>
        <dbReference type="ChEBI" id="CHEBI:78442"/>
        <dbReference type="ChEBI" id="CHEBI:78536"/>
        <dbReference type="ChEBI" id="CHEBI:456215"/>
        <dbReference type="EC" id="6.1.1.1"/>
    </reaction>
</comment>
<dbReference type="PIRSF" id="PIRSF006588">
    <property type="entry name" value="TyrRS_arch_euk"/>
    <property type="match status" value="1"/>
</dbReference>
<keyword evidence="4" id="KW-0963">Cytoplasm</keyword>
<protein>
    <recommendedName>
        <fullName evidence="3 12">Tyrosine--tRNA ligase</fullName>
        <ecNumber evidence="3 12">6.1.1.1</ecNumber>
    </recommendedName>
    <alternativeName>
        <fullName evidence="10 12">Tyrosyl-tRNA synthetase</fullName>
    </alternativeName>
</protein>
<evidence type="ECO:0000256" key="3">
    <source>
        <dbReference type="ARBA" id="ARBA00013160"/>
    </source>
</evidence>
<evidence type="ECO:0000256" key="6">
    <source>
        <dbReference type="ARBA" id="ARBA00022741"/>
    </source>
</evidence>
<dbReference type="CDD" id="cd00805">
    <property type="entry name" value="TyrRS_core"/>
    <property type="match status" value="1"/>
</dbReference>
<reference evidence="14 15" key="1">
    <citation type="journal article" date="2009" name="Nature">
        <title>Evolution of pathogenicity and sexual reproduction in eight Candida genomes.</title>
        <authorList>
            <person name="Butler G."/>
            <person name="Rasmussen M.D."/>
            <person name="Lin M.F."/>
            <person name="Santos M.A."/>
            <person name="Sakthikumar S."/>
            <person name="Munro C.A."/>
            <person name="Rheinbay E."/>
            <person name="Grabherr M."/>
            <person name="Forche A."/>
            <person name="Reedy J.L."/>
            <person name="Agrafioti I."/>
            <person name="Arnaud M.B."/>
            <person name="Bates S."/>
            <person name="Brown A.J."/>
            <person name="Brunke S."/>
            <person name="Costanzo M.C."/>
            <person name="Fitzpatrick D.A."/>
            <person name="de Groot P.W."/>
            <person name="Harris D."/>
            <person name="Hoyer L.L."/>
            <person name="Hube B."/>
            <person name="Klis F.M."/>
            <person name="Kodira C."/>
            <person name="Lennard N."/>
            <person name="Logue M.E."/>
            <person name="Martin R."/>
            <person name="Neiman A.M."/>
            <person name="Nikolaou E."/>
            <person name="Quail M.A."/>
            <person name="Quinn J."/>
            <person name="Santos M.C."/>
            <person name="Schmitzberger F.F."/>
            <person name="Sherlock G."/>
            <person name="Shah P."/>
            <person name="Silverstein K.A."/>
            <person name="Skrzypek M.S."/>
            <person name="Soll D."/>
            <person name="Staggs R."/>
            <person name="Stansfield I."/>
            <person name="Stumpf M.P."/>
            <person name="Sudbery P.E."/>
            <person name="Srikantha T."/>
            <person name="Zeng Q."/>
            <person name="Berman J."/>
            <person name="Berriman M."/>
            <person name="Heitman J."/>
            <person name="Gow N.A."/>
            <person name="Lorenz M.C."/>
            <person name="Birren B.W."/>
            <person name="Kellis M."/>
            <person name="Cuomo C.A."/>
        </authorList>
    </citation>
    <scope>NUCLEOTIDE SEQUENCE [LARGE SCALE GENOMIC DNA]</scope>
    <source>
        <strain evidence="15">ATCC 11503 / BCRC 21390 / CBS 2605 / JCM 1781 / NBRC 1676 / NRRL YB-4239</strain>
    </source>
</reference>
<evidence type="ECO:0000256" key="5">
    <source>
        <dbReference type="ARBA" id="ARBA00022598"/>
    </source>
</evidence>
<keyword evidence="9 12" id="KW-0030">Aminoacyl-tRNA synthetase</keyword>
<evidence type="ECO:0000256" key="13">
    <source>
        <dbReference type="SAM" id="MobiDB-lite"/>
    </source>
</evidence>
<dbReference type="FunCoup" id="A5E3N5">
    <property type="interactions" value="776"/>
</dbReference>
<dbReference type="Gene3D" id="3.40.50.620">
    <property type="entry name" value="HUPs"/>
    <property type="match status" value="1"/>
</dbReference>
<evidence type="ECO:0000256" key="7">
    <source>
        <dbReference type="ARBA" id="ARBA00022840"/>
    </source>
</evidence>
<dbReference type="HOGENOM" id="CLU_035267_0_1_1"/>
<dbReference type="AlphaFoldDB" id="A5E3N5"/>
<dbReference type="GO" id="GO:0006437">
    <property type="term" value="P:tyrosyl-tRNA aminoacylation"/>
    <property type="evidence" value="ECO:0007669"/>
    <property type="project" value="EnsemblFungi"/>
</dbReference>
<comment type="similarity">
    <text evidence="2 12">Belongs to the class-I aminoacyl-tRNA synthetase family.</text>
</comment>
<dbReference type="NCBIfam" id="NF006330">
    <property type="entry name" value="PRK08560.1"/>
    <property type="match status" value="1"/>
</dbReference>
<dbReference type="EC" id="6.1.1.1" evidence="3 12"/>
<keyword evidence="8 12" id="KW-0648">Protein biosynthesis</keyword>
<dbReference type="GO" id="GO:0005634">
    <property type="term" value="C:nucleus"/>
    <property type="evidence" value="ECO:0007669"/>
    <property type="project" value="EnsemblFungi"/>
</dbReference>